<dbReference type="InterPro" id="IPR035398">
    <property type="entry name" value="Bac_rhamnosid_C"/>
</dbReference>
<dbReference type="GO" id="GO:0005975">
    <property type="term" value="P:carbohydrate metabolic process"/>
    <property type="evidence" value="ECO:0007669"/>
    <property type="project" value="InterPro"/>
</dbReference>
<dbReference type="Pfam" id="PF17389">
    <property type="entry name" value="Bac_rhamnosid6H"/>
    <property type="match status" value="1"/>
</dbReference>
<dbReference type="InterPro" id="IPR012341">
    <property type="entry name" value="6hp_glycosidase-like_sf"/>
</dbReference>
<dbReference type="RefSeq" id="WP_105726254.1">
    <property type="nucleotide sequence ID" value="NZ_PVBS01000002.1"/>
</dbReference>
<keyword evidence="10" id="KW-1185">Reference proteome</keyword>
<keyword evidence="4" id="KW-0732">Signal</keyword>
<keyword evidence="3" id="KW-0378">Hydrolase</keyword>
<dbReference type="InterPro" id="IPR008902">
    <property type="entry name" value="Rhamnosid_concanavalin"/>
</dbReference>
<organism evidence="9 10">
    <name type="scientific">Sphingobacterium gobiense</name>
    <dbReference type="NCBI Taxonomy" id="1382456"/>
    <lineage>
        <taxon>Bacteria</taxon>
        <taxon>Pseudomonadati</taxon>
        <taxon>Bacteroidota</taxon>
        <taxon>Sphingobacteriia</taxon>
        <taxon>Sphingobacteriales</taxon>
        <taxon>Sphingobacteriaceae</taxon>
        <taxon>Sphingobacterium</taxon>
    </lineage>
</organism>
<protein>
    <recommendedName>
        <fullName evidence="2">alpha-L-rhamnosidase</fullName>
        <ecNumber evidence="2">3.2.1.40</ecNumber>
    </recommendedName>
</protein>
<evidence type="ECO:0000256" key="4">
    <source>
        <dbReference type="SAM" id="SignalP"/>
    </source>
</evidence>
<name>A0A2S9JM21_9SPHI</name>
<comment type="catalytic activity">
    <reaction evidence="1">
        <text>Hydrolysis of terminal non-reducing alpha-L-rhamnose residues in alpha-L-rhamnosides.</text>
        <dbReference type="EC" id="3.2.1.40"/>
    </reaction>
</comment>
<dbReference type="AlphaFoldDB" id="A0A2S9JM21"/>
<evidence type="ECO:0000259" key="5">
    <source>
        <dbReference type="Pfam" id="PF05592"/>
    </source>
</evidence>
<evidence type="ECO:0000259" key="7">
    <source>
        <dbReference type="Pfam" id="PF17389"/>
    </source>
</evidence>
<gene>
    <name evidence="9" type="ORF">C5749_11765</name>
</gene>
<sequence>MKGIVKITGMLVWLCLSLAAFAQPRVDVLRCELLTNPIGIDKTNPRLSWQIRADERNVVQTAYHILVASSPEKLAQHIGDLWDSGKQISDNSISVFYDGKALKSDTEVFWKVKVSTNQGESEWSAPASWRVGLLYYKDWNRRWIGFDGYFDSDDKDAGYLSARYFRKEISLTKEVQQATAYIMGLGLYELYIDGKKIGDQVLAPGLTDYTKNVKYNVFDVTESLRGEEHALGVILGNGRYYAIRQEKPYKVKNFGFPKMQMQIRVTYTDGSQQTIHTDDTWKGTTEGPILSNNEYDGEIYDARKELRDWATVGYDDGAWRTAEYVQEPGGNYEAQLNRNMKVMQDLKAVSITTKGDGKYIIDYGQNFSGWVKMRVQGESGAKVTLRFAESLNEDGTLFRDNLRAAKATDVYVLKGDGVEEWEPRFTYHGFRYVEVEGYPGEALTDNFVGRLVYDEMETVGSFSSSNGLLNQIYTNAWWGIASNYKSIPVDCPQRNERQAWLGDRPISAYGENFMFDNANFYFKWLEDIRLSQKEDGAIPDVAPAFWRYYSDNMTWPGTYLIIADMLYQQTGDIRVLQDHYPAMKRWMHYMQARYMDDEGIITKDSYGDWCAPPATIDEGRGKSADKKYPNPLLSTAYYYHLLNMMARFSELNENGQDRVAFEQAAEKMKENFNKRFYHAAGYYGKNTLTENLLAMYFGLVEDENKEKLADRIVTIIEKENNGHLSTGVVGTQWIMRTLTDMGRSDLAYKLATNTSYPSWGYMIEHGATTIWELWNGNTAHPRMNSQNHVMMLGDLIVWYYENLAGIKSEENGFQAIVMKPELIAGLDHVDARYKSLYGEIASNWTKHKSAFEWKIVIPENAKAVVYLPAKEISSITEGNKKLSTHKDINILSADADRVKIAIGSGTYQFKTKL</sequence>
<dbReference type="Pfam" id="PF25788">
    <property type="entry name" value="Ig_Rha78A_N"/>
    <property type="match status" value="1"/>
</dbReference>
<evidence type="ECO:0000256" key="1">
    <source>
        <dbReference type="ARBA" id="ARBA00001445"/>
    </source>
</evidence>
<evidence type="ECO:0000256" key="2">
    <source>
        <dbReference type="ARBA" id="ARBA00012652"/>
    </source>
</evidence>
<dbReference type="OrthoDB" id="9766741at2"/>
<dbReference type="GO" id="GO:0030596">
    <property type="term" value="F:alpha-L-rhamnosidase activity"/>
    <property type="evidence" value="ECO:0007669"/>
    <property type="project" value="UniProtKB-EC"/>
</dbReference>
<dbReference type="Pfam" id="PF05592">
    <property type="entry name" value="Bac_rhamnosid"/>
    <property type="match status" value="1"/>
</dbReference>
<dbReference type="Pfam" id="PF17390">
    <property type="entry name" value="Bac_rhamnosid_C"/>
    <property type="match status" value="1"/>
</dbReference>
<dbReference type="InterPro" id="IPR013783">
    <property type="entry name" value="Ig-like_fold"/>
</dbReference>
<reference evidence="9 10" key="1">
    <citation type="submission" date="2018-02" db="EMBL/GenBank/DDBJ databases">
        <title>The draft genome of Sphingobacterium gobiense H7.</title>
        <authorList>
            <person name="Li L."/>
            <person name="Liu L."/>
            <person name="Zhang X."/>
            <person name="Wang T."/>
            <person name="Liang L."/>
        </authorList>
    </citation>
    <scope>NUCLEOTIDE SEQUENCE [LARGE SCALE GENOMIC DNA]</scope>
    <source>
        <strain evidence="9 10">ACCC 05757</strain>
    </source>
</reference>
<dbReference type="Gene3D" id="2.60.40.10">
    <property type="entry name" value="Immunoglobulins"/>
    <property type="match status" value="1"/>
</dbReference>
<evidence type="ECO:0000259" key="6">
    <source>
        <dbReference type="Pfam" id="PF08531"/>
    </source>
</evidence>
<evidence type="ECO:0000256" key="3">
    <source>
        <dbReference type="ARBA" id="ARBA00022801"/>
    </source>
</evidence>
<dbReference type="Proteomes" id="UP000238642">
    <property type="component" value="Unassembled WGS sequence"/>
</dbReference>
<dbReference type="Pfam" id="PF08531">
    <property type="entry name" value="Bac_rhamnosid_N"/>
    <property type="match status" value="1"/>
</dbReference>
<feature type="domain" description="Alpha-L-rhamnosidase six-hairpin glycosidase" evidence="7">
    <location>
        <begin position="458"/>
        <end position="803"/>
    </location>
</feature>
<dbReference type="PIRSF" id="PIRSF010631">
    <property type="entry name" value="A-rhamnsds"/>
    <property type="match status" value="1"/>
</dbReference>
<dbReference type="InterPro" id="IPR008928">
    <property type="entry name" value="6-hairpin_glycosidase_sf"/>
</dbReference>
<proteinExistence type="predicted"/>
<feature type="domain" description="Alpha-L-rhamnosidase C-terminal" evidence="8">
    <location>
        <begin position="805"/>
        <end position="879"/>
    </location>
</feature>
<dbReference type="InterPro" id="IPR013737">
    <property type="entry name" value="Bac_rhamnosid_N"/>
</dbReference>
<dbReference type="EMBL" id="PVBS01000002">
    <property type="protein sequence ID" value="PRD54156.1"/>
    <property type="molecule type" value="Genomic_DNA"/>
</dbReference>
<dbReference type="InterPro" id="IPR035396">
    <property type="entry name" value="Bac_rhamnosid6H"/>
</dbReference>
<dbReference type="SUPFAM" id="SSF48208">
    <property type="entry name" value="Six-hairpin glycosidases"/>
    <property type="match status" value="1"/>
</dbReference>
<evidence type="ECO:0000313" key="9">
    <source>
        <dbReference type="EMBL" id="PRD54156.1"/>
    </source>
</evidence>
<dbReference type="PANTHER" id="PTHR33307">
    <property type="entry name" value="ALPHA-RHAMNOSIDASE (EUROFUNG)"/>
    <property type="match status" value="1"/>
</dbReference>
<dbReference type="Gene3D" id="1.50.10.10">
    <property type="match status" value="1"/>
</dbReference>
<feature type="chain" id="PRO_5015504071" description="alpha-L-rhamnosidase" evidence="4">
    <location>
        <begin position="23"/>
        <end position="913"/>
    </location>
</feature>
<evidence type="ECO:0000259" key="8">
    <source>
        <dbReference type="Pfam" id="PF17390"/>
    </source>
</evidence>
<evidence type="ECO:0000313" key="10">
    <source>
        <dbReference type="Proteomes" id="UP000238642"/>
    </source>
</evidence>
<dbReference type="EC" id="3.2.1.40" evidence="2"/>
<feature type="domain" description="Alpha-L-rhamnosidase concanavalin-like" evidence="5">
    <location>
        <begin position="354"/>
        <end position="453"/>
    </location>
</feature>
<comment type="caution">
    <text evidence="9">The sequence shown here is derived from an EMBL/GenBank/DDBJ whole genome shotgun (WGS) entry which is preliminary data.</text>
</comment>
<dbReference type="PANTHER" id="PTHR33307:SF6">
    <property type="entry name" value="ALPHA-RHAMNOSIDASE (EUROFUNG)-RELATED"/>
    <property type="match status" value="1"/>
</dbReference>
<dbReference type="Gene3D" id="2.60.120.260">
    <property type="entry name" value="Galactose-binding domain-like"/>
    <property type="match status" value="2"/>
</dbReference>
<feature type="domain" description="Bacterial alpha-L-rhamnosidase N-terminal" evidence="6">
    <location>
        <begin position="173"/>
        <end position="343"/>
    </location>
</feature>
<accession>A0A2S9JM21</accession>
<dbReference type="Gene3D" id="2.60.420.10">
    <property type="entry name" value="Maltose phosphorylase, domain 3"/>
    <property type="match status" value="1"/>
</dbReference>
<feature type="signal peptide" evidence="4">
    <location>
        <begin position="1"/>
        <end position="22"/>
    </location>
</feature>
<dbReference type="InterPro" id="IPR016007">
    <property type="entry name" value="Alpha_rhamnosid"/>
</dbReference>